<dbReference type="PROSITE" id="PS50931">
    <property type="entry name" value="HTH_LYSR"/>
    <property type="match status" value="1"/>
</dbReference>
<dbReference type="SUPFAM" id="SSF53850">
    <property type="entry name" value="Periplasmic binding protein-like II"/>
    <property type="match status" value="1"/>
</dbReference>
<evidence type="ECO:0000256" key="1">
    <source>
        <dbReference type="ARBA" id="ARBA00009437"/>
    </source>
</evidence>
<dbReference type="Proteomes" id="UP000199470">
    <property type="component" value="Unassembled WGS sequence"/>
</dbReference>
<keyword evidence="7" id="KW-1185">Reference proteome</keyword>
<dbReference type="Gene3D" id="1.10.10.10">
    <property type="entry name" value="Winged helix-like DNA-binding domain superfamily/Winged helix DNA-binding domain"/>
    <property type="match status" value="1"/>
</dbReference>
<keyword evidence="3 6" id="KW-0238">DNA-binding</keyword>
<dbReference type="AlphaFoldDB" id="A0A1I4LQ41"/>
<evidence type="ECO:0000313" key="7">
    <source>
        <dbReference type="Proteomes" id="UP000199470"/>
    </source>
</evidence>
<dbReference type="GO" id="GO:0003700">
    <property type="term" value="F:DNA-binding transcription factor activity"/>
    <property type="evidence" value="ECO:0007669"/>
    <property type="project" value="InterPro"/>
</dbReference>
<keyword evidence="2" id="KW-0805">Transcription regulation</keyword>
<dbReference type="Pfam" id="PF00126">
    <property type="entry name" value="HTH_1"/>
    <property type="match status" value="1"/>
</dbReference>
<organism evidence="6 7">
    <name type="scientific">Rugamonas rubra</name>
    <dbReference type="NCBI Taxonomy" id="758825"/>
    <lineage>
        <taxon>Bacteria</taxon>
        <taxon>Pseudomonadati</taxon>
        <taxon>Pseudomonadota</taxon>
        <taxon>Betaproteobacteria</taxon>
        <taxon>Burkholderiales</taxon>
        <taxon>Oxalobacteraceae</taxon>
        <taxon>Telluria group</taxon>
        <taxon>Rugamonas</taxon>
    </lineage>
</organism>
<dbReference type="PANTHER" id="PTHR30537">
    <property type="entry name" value="HTH-TYPE TRANSCRIPTIONAL REGULATOR"/>
    <property type="match status" value="1"/>
</dbReference>
<evidence type="ECO:0000259" key="5">
    <source>
        <dbReference type="PROSITE" id="PS50931"/>
    </source>
</evidence>
<dbReference type="GO" id="GO:0043565">
    <property type="term" value="F:sequence-specific DNA binding"/>
    <property type="evidence" value="ECO:0007669"/>
    <property type="project" value="TreeGrafter"/>
</dbReference>
<proteinExistence type="inferred from homology"/>
<gene>
    <name evidence="6" type="ORF">SAMN02982985_02092</name>
</gene>
<accession>A0A1I4LQ41</accession>
<dbReference type="EMBL" id="FOTW01000009">
    <property type="protein sequence ID" value="SFL93090.1"/>
    <property type="molecule type" value="Genomic_DNA"/>
</dbReference>
<keyword evidence="4" id="KW-0804">Transcription</keyword>
<evidence type="ECO:0000256" key="4">
    <source>
        <dbReference type="ARBA" id="ARBA00023163"/>
    </source>
</evidence>
<dbReference type="Gene3D" id="3.40.190.290">
    <property type="match status" value="1"/>
</dbReference>
<dbReference type="InterPro" id="IPR036388">
    <property type="entry name" value="WH-like_DNA-bd_sf"/>
</dbReference>
<reference evidence="6 7" key="1">
    <citation type="submission" date="2016-10" db="EMBL/GenBank/DDBJ databases">
        <authorList>
            <person name="de Groot N.N."/>
        </authorList>
    </citation>
    <scope>NUCLEOTIDE SEQUENCE [LARGE SCALE GENOMIC DNA]</scope>
    <source>
        <strain evidence="6 7">ATCC 43154</strain>
    </source>
</reference>
<sequence length="307" mass="33688">MRKCIASTPPRPHLARSSAIDWDNARIFLAIYRSGTLRGAAGTLLIDQATVGRRLAALETSLGARLFLRTPSGYVATPAGELALAAAELMEQAADQLQREMQGIDNRLSGIVRVATTDTMASSFVIAALQRLHVMHPEIRIVLSTTTQISSLTRREADLAVRTLRPTSPDLISRHLTRRDMGLYATAGYLRERGEPQRGTALAGHDIVIYQSSIAPRHREKICGEPVANARVAMEVNSGMMLIEATRAGLGIGELPCHMADLDPQLVRIWPERVEHYDTWLVMHSDLSRSARVRAVADAIVETFAPQ</sequence>
<dbReference type="InterPro" id="IPR005119">
    <property type="entry name" value="LysR_subst-bd"/>
</dbReference>
<evidence type="ECO:0000256" key="3">
    <source>
        <dbReference type="ARBA" id="ARBA00023125"/>
    </source>
</evidence>
<dbReference type="PANTHER" id="PTHR30537:SF3">
    <property type="entry name" value="TRANSCRIPTIONAL REGULATORY PROTEIN"/>
    <property type="match status" value="1"/>
</dbReference>
<name>A0A1I4LQ41_9BURK</name>
<dbReference type="InterPro" id="IPR036390">
    <property type="entry name" value="WH_DNA-bd_sf"/>
</dbReference>
<evidence type="ECO:0000256" key="2">
    <source>
        <dbReference type="ARBA" id="ARBA00023015"/>
    </source>
</evidence>
<feature type="domain" description="HTH lysR-type" evidence="5">
    <location>
        <begin position="20"/>
        <end position="77"/>
    </location>
</feature>
<dbReference type="SUPFAM" id="SSF46785">
    <property type="entry name" value="Winged helix' DNA-binding domain"/>
    <property type="match status" value="1"/>
</dbReference>
<protein>
    <submittedName>
        <fullName evidence="6">DNA-binding transcriptional regulator, LysR family</fullName>
    </submittedName>
</protein>
<dbReference type="STRING" id="758825.SAMN02982985_02092"/>
<dbReference type="Pfam" id="PF03466">
    <property type="entry name" value="LysR_substrate"/>
    <property type="match status" value="1"/>
</dbReference>
<dbReference type="GO" id="GO:0006351">
    <property type="term" value="P:DNA-templated transcription"/>
    <property type="evidence" value="ECO:0007669"/>
    <property type="project" value="TreeGrafter"/>
</dbReference>
<dbReference type="InterPro" id="IPR058163">
    <property type="entry name" value="LysR-type_TF_proteobact-type"/>
</dbReference>
<evidence type="ECO:0000313" key="6">
    <source>
        <dbReference type="EMBL" id="SFL93090.1"/>
    </source>
</evidence>
<dbReference type="InterPro" id="IPR000847">
    <property type="entry name" value="LysR_HTH_N"/>
</dbReference>
<comment type="similarity">
    <text evidence="1">Belongs to the LysR transcriptional regulatory family.</text>
</comment>